<proteinExistence type="predicted"/>
<evidence type="ECO:0000313" key="2">
    <source>
        <dbReference type="Proteomes" id="UP000199698"/>
    </source>
</evidence>
<protein>
    <submittedName>
        <fullName evidence="1">Glycosyl transferase family 8</fullName>
    </submittedName>
</protein>
<dbReference type="InterPro" id="IPR029044">
    <property type="entry name" value="Nucleotide-diphossugar_trans"/>
</dbReference>
<dbReference type="RefSeq" id="WP_167349157.1">
    <property type="nucleotide sequence ID" value="NZ_FMBA01000004.1"/>
</dbReference>
<dbReference type="InterPro" id="IPR002495">
    <property type="entry name" value="Glyco_trans_8"/>
</dbReference>
<dbReference type="Gene3D" id="3.90.550.10">
    <property type="entry name" value="Spore Coat Polysaccharide Biosynthesis Protein SpsA, Chain A"/>
    <property type="match status" value="1"/>
</dbReference>
<keyword evidence="1" id="KW-0808">Transferase</keyword>
<keyword evidence="2" id="KW-1185">Reference proteome</keyword>
<accession>A0A1C3ZC10</accession>
<dbReference type="EMBL" id="FMBA01000004">
    <property type="protein sequence ID" value="SCB79919.1"/>
    <property type="molecule type" value="Genomic_DNA"/>
</dbReference>
<name>A0A1C3ZC10_9GAMM</name>
<dbReference type="AlphaFoldDB" id="A0A1C3ZC10"/>
<dbReference type="STRING" id="1798183.GA0061080_100417"/>
<dbReference type="GO" id="GO:0016757">
    <property type="term" value="F:glycosyltransferase activity"/>
    <property type="evidence" value="ECO:0007669"/>
    <property type="project" value="InterPro"/>
</dbReference>
<gene>
    <name evidence="1" type="ORF">GA0061080_100417</name>
</gene>
<dbReference type="Pfam" id="PF01501">
    <property type="entry name" value="Glyco_transf_8"/>
    <property type="match status" value="1"/>
</dbReference>
<organism evidence="1 2">
    <name type="scientific">Gilliamella intestini</name>
    <dbReference type="NCBI Taxonomy" id="1798183"/>
    <lineage>
        <taxon>Bacteria</taxon>
        <taxon>Pseudomonadati</taxon>
        <taxon>Pseudomonadota</taxon>
        <taxon>Gammaproteobacteria</taxon>
        <taxon>Orbales</taxon>
        <taxon>Orbaceae</taxon>
        <taxon>Gilliamella</taxon>
    </lineage>
</organism>
<reference evidence="2" key="1">
    <citation type="submission" date="2016-08" db="EMBL/GenBank/DDBJ databases">
        <authorList>
            <person name="Varghese N."/>
            <person name="Submissions Spin"/>
        </authorList>
    </citation>
    <scope>NUCLEOTIDE SEQUENCE [LARGE SCALE GENOMIC DNA]</scope>
    <source>
        <strain evidence="2">R-53144</strain>
    </source>
</reference>
<evidence type="ECO:0000313" key="1">
    <source>
        <dbReference type="EMBL" id="SCB79919.1"/>
    </source>
</evidence>
<dbReference type="Proteomes" id="UP000199698">
    <property type="component" value="Unassembled WGS sequence"/>
</dbReference>
<dbReference type="SUPFAM" id="SSF53448">
    <property type="entry name" value="Nucleotide-diphospho-sugar transferases"/>
    <property type="match status" value="1"/>
</dbReference>
<sequence>MINVDKFIHKRNELLLCNSLNNTPVLHILLCFDNSYALSAGVDVISVIENNTKQQIHFHLFTHNISEENRKKFADIKSDDVSITEYVINDQFKIDSRNTEKFPIFSLCSINCSDNFKRCYRKVAFILIVMHSVFKI</sequence>